<evidence type="ECO:0000259" key="3">
    <source>
        <dbReference type="SMART" id="SM00787"/>
    </source>
</evidence>
<feature type="coiled-coil region" evidence="1">
    <location>
        <begin position="804"/>
        <end position="838"/>
    </location>
</feature>
<feature type="region of interest" description="Disordered" evidence="2">
    <location>
        <begin position="536"/>
        <end position="560"/>
    </location>
</feature>
<dbReference type="Pfam" id="PF08317">
    <property type="entry name" value="Spc7"/>
    <property type="match status" value="1"/>
</dbReference>
<keyword evidence="5" id="KW-1185">Reference proteome</keyword>
<feature type="compositionally biased region" description="Basic and acidic residues" evidence="2">
    <location>
        <begin position="1"/>
        <end position="29"/>
    </location>
</feature>
<feature type="compositionally biased region" description="Basic and acidic residues" evidence="2">
    <location>
        <begin position="461"/>
        <end position="477"/>
    </location>
</feature>
<dbReference type="EMBL" id="JANCYU010000003">
    <property type="protein sequence ID" value="KAK4522327.1"/>
    <property type="molecule type" value="Genomic_DNA"/>
</dbReference>
<dbReference type="GO" id="GO:0000776">
    <property type="term" value="C:kinetochore"/>
    <property type="evidence" value="ECO:0007669"/>
    <property type="project" value="TreeGrafter"/>
</dbReference>
<comment type="caution">
    <text evidence="4">The sequence shown here is derived from an EMBL/GenBank/DDBJ whole genome shotgun (WGS) entry which is preliminary data.</text>
</comment>
<dbReference type="InterPro" id="IPR033338">
    <property type="entry name" value="Spc105/Spc7"/>
</dbReference>
<accession>A0AAV9I769</accession>
<dbReference type="PANTHER" id="PTHR28260">
    <property type="entry name" value="SPINDLE POLE BODY COMPONENT SPC105"/>
    <property type="match status" value="1"/>
</dbReference>
<feature type="compositionally biased region" description="Polar residues" evidence="2">
    <location>
        <begin position="499"/>
        <end position="515"/>
    </location>
</feature>
<sequence length="1063" mass="121604">MEENKENVDTFDADKKDTENLEQYRKSTEDDGNTTKTLTNLEDIPSRDKKRHRSSFQKRVSFGASQIKIFQRNEDEWNDAEEDTHYADWTSSKNASFSVANSDMADTITIPSLSSLLQEGEYTEWKLPPTGNYPSVSSCDDDDDKTSKEENAYSEDTEEFEDFNTNTNNSLSFFMDEDISKAAKLPRVSLGDTTIFPSTRRAYENDTPLNSSKQETKDYHSMNNASSEITENIPKLQDILGEDETLTSNWESVRKSIETYQNPVEDTDDADLSFERMYGRVFGSPSGKEGTDQLYTTREMTVEITKSIPSLRMLMEEDTTVSLPRMPVNASDLKNVQRQIQMDDTEDKRISEVEQMEANDDTESHSKAVESGKAAAEEEDWSISTTDFKNYLQAERDQNELVSTMEESNRDYTWPVSRPQTDNEDWTLQGVASVQESSKGDKTPKFRFVKKPPVYTPSRKVQTESKDNRIAEHHEPISKNNSNIQEGKHSSMDTPSPCAASTSKENRYNSTTKSSGLDRKQSLEFRRKSIAAHVKRLSTQPYAKSSASDSTPSNTKWNSGHWDSIQKQEAFGDDEDSGLHALTEIFMTNENEMNKNSVSKQTTHNLVSEFLQEAKVRFLDNVSSRRRQTSYGVYTTDDRSSPENEESKILAATGSYGWLKTLEGLCERLEASCTETENQISATENSLNSEPPELLFKVSKKDFPKQQLTRLQISMKRLKNFCRLEARCRWYERRSAFERELASELEYWISCLKEELQTMDSHIESLERLSSSLDEIAESEKLRMQSSPLSTEEQRKLEPIIASLHEQESVREGFLQSIESLEKEIQHKEEEKQKIEEEGSYLSKRRQSLEQYVLSSSDAVKSTAKHIQERFELHCRLLGISIRQISNESIDIDILNRLKMKIRFTNNRHLCCESKLISNASLLNNCIAPFIGEPFDDLSASELRRILWSTIYKLTLVNLIETQLKAIKSQYVVNVMESGPGFVVEVLFASSRLGCKFSVGCKCENLWHISPIEWELKSIFGQCERVFALKEQLDTFVSETCPLLDGMKAVRQFLAKMEPVQTI</sequence>
<feature type="region of interest" description="Disordered" evidence="2">
    <location>
        <begin position="73"/>
        <end position="92"/>
    </location>
</feature>
<feature type="region of interest" description="Disordered" evidence="2">
    <location>
        <begin position="124"/>
        <end position="164"/>
    </location>
</feature>
<proteinExistence type="predicted"/>
<feature type="compositionally biased region" description="Acidic residues" evidence="2">
    <location>
        <begin position="152"/>
        <end position="162"/>
    </location>
</feature>
<evidence type="ECO:0000256" key="2">
    <source>
        <dbReference type="SAM" id="MobiDB-lite"/>
    </source>
</evidence>
<protein>
    <recommendedName>
        <fullName evidence="3">Spc7 kinetochore protein domain-containing protein</fullName>
    </recommendedName>
</protein>
<feature type="compositionally biased region" description="Polar residues" evidence="2">
    <location>
        <begin position="537"/>
        <end position="558"/>
    </location>
</feature>
<evidence type="ECO:0000256" key="1">
    <source>
        <dbReference type="SAM" id="Coils"/>
    </source>
</evidence>
<feature type="region of interest" description="Disordered" evidence="2">
    <location>
        <begin position="355"/>
        <end position="380"/>
    </location>
</feature>
<dbReference type="InterPro" id="IPR013253">
    <property type="entry name" value="Spc7_domain"/>
</dbReference>
<feature type="domain" description="Spc7 kinetochore protein" evidence="3">
    <location>
        <begin position="590"/>
        <end position="903"/>
    </location>
</feature>
<organism evidence="4 5">
    <name type="scientific">Galdieria yellowstonensis</name>
    <dbReference type="NCBI Taxonomy" id="3028027"/>
    <lineage>
        <taxon>Eukaryota</taxon>
        <taxon>Rhodophyta</taxon>
        <taxon>Bangiophyceae</taxon>
        <taxon>Galdieriales</taxon>
        <taxon>Galdieriaceae</taxon>
        <taxon>Galdieria</taxon>
    </lineage>
</organism>
<dbReference type="PANTHER" id="PTHR28260:SF1">
    <property type="entry name" value="SPINDLE POLE BODY COMPONENT SPC105"/>
    <property type="match status" value="1"/>
</dbReference>
<dbReference type="Proteomes" id="UP001300502">
    <property type="component" value="Unassembled WGS sequence"/>
</dbReference>
<feature type="region of interest" description="Disordered" evidence="2">
    <location>
        <begin position="1"/>
        <end position="59"/>
    </location>
</feature>
<evidence type="ECO:0000313" key="4">
    <source>
        <dbReference type="EMBL" id="KAK4522327.1"/>
    </source>
</evidence>
<dbReference type="GO" id="GO:0007094">
    <property type="term" value="P:mitotic spindle assembly checkpoint signaling"/>
    <property type="evidence" value="ECO:0007669"/>
    <property type="project" value="TreeGrafter"/>
</dbReference>
<evidence type="ECO:0000313" key="5">
    <source>
        <dbReference type="Proteomes" id="UP001300502"/>
    </source>
</evidence>
<gene>
    <name evidence="4" type="ORF">GAYE_HPESCF16G0207</name>
</gene>
<keyword evidence="1" id="KW-0175">Coiled coil</keyword>
<feature type="region of interest" description="Disordered" evidence="2">
    <location>
        <begin position="402"/>
        <end position="522"/>
    </location>
</feature>
<dbReference type="GO" id="GO:1990758">
    <property type="term" value="P:mitotic sister chromatid biorientation"/>
    <property type="evidence" value="ECO:0007669"/>
    <property type="project" value="TreeGrafter"/>
</dbReference>
<feature type="coiled-coil region" evidence="1">
    <location>
        <begin position="659"/>
        <end position="686"/>
    </location>
</feature>
<dbReference type="SMART" id="SM00787">
    <property type="entry name" value="Spc7"/>
    <property type="match status" value="1"/>
</dbReference>
<name>A0AAV9I769_9RHOD</name>
<dbReference type="AlphaFoldDB" id="A0AAV9I769"/>
<reference evidence="4 5" key="1">
    <citation type="submission" date="2022-07" db="EMBL/GenBank/DDBJ databases">
        <title>Genome-wide signatures of adaptation to extreme environments.</title>
        <authorList>
            <person name="Cho C.H."/>
            <person name="Yoon H.S."/>
        </authorList>
    </citation>
    <scope>NUCLEOTIDE SEQUENCE [LARGE SCALE GENOMIC DNA]</scope>
    <source>
        <strain evidence="4 5">108.79 E11</strain>
    </source>
</reference>
<dbReference type="GO" id="GO:0034501">
    <property type="term" value="P:protein localization to kinetochore"/>
    <property type="evidence" value="ECO:0007669"/>
    <property type="project" value="TreeGrafter"/>
</dbReference>